<comment type="caution">
    <text evidence="1">The sequence shown here is derived from an EMBL/GenBank/DDBJ whole genome shotgun (WGS) entry which is preliminary data.</text>
</comment>
<keyword evidence="2" id="KW-1185">Reference proteome</keyword>
<dbReference type="Proteomes" id="UP000827872">
    <property type="component" value="Linkage Group LG07"/>
</dbReference>
<evidence type="ECO:0000313" key="1">
    <source>
        <dbReference type="EMBL" id="KAH7995481.1"/>
    </source>
</evidence>
<dbReference type="EMBL" id="CM037620">
    <property type="protein sequence ID" value="KAH7995481.1"/>
    <property type="molecule type" value="Genomic_DNA"/>
</dbReference>
<evidence type="ECO:0000313" key="2">
    <source>
        <dbReference type="Proteomes" id="UP000827872"/>
    </source>
</evidence>
<gene>
    <name evidence="1" type="ORF">K3G42_025705</name>
</gene>
<name>A0ACB8ES55_9SAUR</name>
<protein>
    <submittedName>
        <fullName evidence="1">Uncharacterized protein</fullName>
    </submittedName>
</protein>
<reference evidence="1" key="1">
    <citation type="submission" date="2021-08" db="EMBL/GenBank/DDBJ databases">
        <title>The first chromosome-level gecko genome reveals the dynamic sex chromosomes of Neotropical dwarf geckos (Sphaerodactylidae: Sphaerodactylus).</title>
        <authorList>
            <person name="Pinto B.J."/>
            <person name="Keating S.E."/>
            <person name="Gamble T."/>
        </authorList>
    </citation>
    <scope>NUCLEOTIDE SEQUENCE</scope>
    <source>
        <strain evidence="1">TG3544</strain>
    </source>
</reference>
<proteinExistence type="predicted"/>
<accession>A0ACB8ES55</accession>
<organism evidence="1 2">
    <name type="scientific">Sphaerodactylus townsendi</name>
    <dbReference type="NCBI Taxonomy" id="933632"/>
    <lineage>
        <taxon>Eukaryota</taxon>
        <taxon>Metazoa</taxon>
        <taxon>Chordata</taxon>
        <taxon>Craniata</taxon>
        <taxon>Vertebrata</taxon>
        <taxon>Euteleostomi</taxon>
        <taxon>Lepidosauria</taxon>
        <taxon>Squamata</taxon>
        <taxon>Bifurcata</taxon>
        <taxon>Gekkota</taxon>
        <taxon>Sphaerodactylidae</taxon>
        <taxon>Sphaerodactylus</taxon>
    </lineage>
</organism>
<sequence>MWSMQPYQKLPATMWKAVPRIIVYGEFARNIVQCFVRICSGFSTGELLSQPRPEGVTEIICPKNGNERVNVALMYPKECLLQRKYWELPMAIPMQFSHRKKLTMLGL</sequence>